<dbReference type="GO" id="GO:0042279">
    <property type="term" value="F:nitrite reductase (cytochrome, ammonia-forming) activity"/>
    <property type="evidence" value="ECO:0007669"/>
    <property type="project" value="UniProtKB-EC"/>
</dbReference>
<organism evidence="4 5">
    <name type="scientific">Vibrio qingdaonensis</name>
    <dbReference type="NCBI Taxonomy" id="2829491"/>
    <lineage>
        <taxon>Bacteria</taxon>
        <taxon>Pseudomonadati</taxon>
        <taxon>Pseudomonadota</taxon>
        <taxon>Gammaproteobacteria</taxon>
        <taxon>Vibrionales</taxon>
        <taxon>Vibrionaceae</taxon>
        <taxon>Vibrio</taxon>
    </lineage>
</organism>
<dbReference type="GO" id="GO:0042597">
    <property type="term" value="C:periplasmic space"/>
    <property type="evidence" value="ECO:0007669"/>
    <property type="project" value="InterPro"/>
</dbReference>
<dbReference type="InterPro" id="IPR017564">
    <property type="entry name" value="Cyt_c_NrfB"/>
</dbReference>
<protein>
    <submittedName>
        <fullName evidence="4">Cytochrome c nitrite reductase pentaheme subunit</fullName>
        <ecNumber evidence="4">1.7.2.2</ecNumber>
    </submittedName>
</protein>
<feature type="domain" description="Cytochrome c-type protein NrfB-like" evidence="3">
    <location>
        <begin position="85"/>
        <end position="185"/>
    </location>
</feature>
<keyword evidence="5" id="KW-1185">Reference proteome</keyword>
<dbReference type="Pfam" id="PF22678">
    <property type="entry name" value="Cytochrom_c_NrfB-like"/>
    <property type="match status" value="1"/>
</dbReference>
<evidence type="ECO:0000256" key="1">
    <source>
        <dbReference type="ARBA" id="ARBA00022729"/>
    </source>
</evidence>
<dbReference type="GO" id="GO:0020037">
    <property type="term" value="F:heme binding"/>
    <property type="evidence" value="ECO:0007669"/>
    <property type="project" value="InterPro"/>
</dbReference>
<dbReference type="PANTHER" id="PTHR35038">
    <property type="entry name" value="DISSIMILATORY SULFITE REDUCTASE SIRA"/>
    <property type="match status" value="1"/>
</dbReference>
<proteinExistence type="predicted"/>
<dbReference type="EMBL" id="JAKRRY010000001">
    <property type="protein sequence ID" value="MCW8344550.1"/>
    <property type="molecule type" value="Genomic_DNA"/>
</dbReference>
<evidence type="ECO:0000256" key="2">
    <source>
        <dbReference type="SAM" id="SignalP"/>
    </source>
</evidence>
<dbReference type="PANTHER" id="PTHR35038:SF8">
    <property type="entry name" value="C-TYPE POLYHEME CYTOCHROME OMCC"/>
    <property type="match status" value="1"/>
</dbReference>
<gene>
    <name evidence="4" type="primary">nrfB</name>
    <name evidence="4" type="ORF">MD535_00720</name>
</gene>
<dbReference type="InterPro" id="IPR051829">
    <property type="entry name" value="Multiheme_Cytochr_ET"/>
</dbReference>
<dbReference type="Gene3D" id="1.10.287.3080">
    <property type="match status" value="1"/>
</dbReference>
<name>A0A9X3CLF2_9VIBR</name>
<dbReference type="EC" id="1.7.2.2" evidence="4"/>
<feature type="signal peptide" evidence="2">
    <location>
        <begin position="1"/>
        <end position="29"/>
    </location>
</feature>
<dbReference type="AlphaFoldDB" id="A0A9X3CLF2"/>
<evidence type="ECO:0000313" key="4">
    <source>
        <dbReference type="EMBL" id="MCW8344550.1"/>
    </source>
</evidence>
<reference evidence="4" key="1">
    <citation type="submission" date="2022-02" db="EMBL/GenBank/DDBJ databases">
        <title>Vibrio sp. nov, a new bacterium isolated from seawater.</title>
        <authorList>
            <person name="Yuan Y."/>
        </authorList>
    </citation>
    <scope>NUCLEOTIDE SEQUENCE</scope>
    <source>
        <strain evidence="4">ZSDZ65</strain>
    </source>
</reference>
<keyword evidence="4" id="KW-0560">Oxidoreductase</keyword>
<dbReference type="NCBIfam" id="TIGR03146">
    <property type="entry name" value="cyt_nit_nrfB"/>
    <property type="match status" value="1"/>
</dbReference>
<dbReference type="InterPro" id="IPR053875">
    <property type="entry name" value="Cytochrom_c_NrfB-like_dom"/>
</dbReference>
<dbReference type="SUPFAM" id="SSF48695">
    <property type="entry name" value="Multiheme cytochromes"/>
    <property type="match status" value="1"/>
</dbReference>
<comment type="caution">
    <text evidence="4">The sequence shown here is derived from an EMBL/GenBank/DDBJ whole genome shotgun (WGS) entry which is preliminary data.</text>
</comment>
<dbReference type="InterPro" id="IPR036280">
    <property type="entry name" value="Multihaem_cyt_sf"/>
</dbReference>
<dbReference type="Proteomes" id="UP001155587">
    <property type="component" value="Unassembled WGS sequence"/>
</dbReference>
<feature type="chain" id="PRO_5040736247" evidence="2">
    <location>
        <begin position="30"/>
        <end position="198"/>
    </location>
</feature>
<evidence type="ECO:0000313" key="5">
    <source>
        <dbReference type="Proteomes" id="UP001155587"/>
    </source>
</evidence>
<keyword evidence="1 2" id="KW-0732">Signal</keyword>
<evidence type="ECO:0000259" key="3">
    <source>
        <dbReference type="Pfam" id="PF22678"/>
    </source>
</evidence>
<dbReference type="Gene3D" id="3.90.10.10">
    <property type="entry name" value="Cytochrome C3"/>
    <property type="match status" value="1"/>
</dbReference>
<sequence length="198" mass="22074">MGNVKLTITIMLQALLAFSIYGFSLNAFADDAALPTKGAAEERYKVELIRDKDYKCIQCHKDSKQTLSGSHGEDAISIIGKEVNCTQCHSDIGPDHRDGASTVVQYHDAQSQPGTDKVWLSPEAILKANQLCTDCHQPQYLSEDSWTHDVHAKNLTCSNCHSVHAEKAKVLSFDHKAKIKMCVDCHKDFNELREEEGR</sequence>
<accession>A0A9X3CLF2</accession>
<dbReference type="NCBIfam" id="NF008659">
    <property type="entry name" value="PRK11659.1"/>
    <property type="match status" value="1"/>
</dbReference>
<dbReference type="RefSeq" id="WP_265672970.1">
    <property type="nucleotide sequence ID" value="NZ_JAKRRY010000001.1"/>
</dbReference>